<dbReference type="Proteomes" id="UP000254545">
    <property type="component" value="Unassembled WGS sequence"/>
</dbReference>
<name>A0A7H4N497_KLEVA</name>
<dbReference type="KEGG" id="kpk:A593_26255"/>
<dbReference type="InterPro" id="IPR035959">
    <property type="entry name" value="RutC-like_sf"/>
</dbReference>
<accession>A0A7H4N497</accession>
<dbReference type="AlphaFoldDB" id="A0A7H4N497"/>
<dbReference type="SUPFAM" id="SSF55298">
    <property type="entry name" value="YjgF-like"/>
    <property type="match status" value="1"/>
</dbReference>
<dbReference type="RefSeq" id="WP_122463628.1">
    <property type="nucleotide sequence ID" value="NZ_CABMNH010000022.1"/>
</dbReference>
<organism evidence="3 4">
    <name type="scientific">Klebsiella variicola</name>
    <dbReference type="NCBI Taxonomy" id="244366"/>
    <lineage>
        <taxon>Bacteria</taxon>
        <taxon>Pseudomonadati</taxon>
        <taxon>Pseudomonadota</taxon>
        <taxon>Gammaproteobacteria</taxon>
        <taxon>Enterobacterales</taxon>
        <taxon>Enterobacteriaceae</taxon>
        <taxon>Klebsiella/Raoultella group</taxon>
        <taxon>Klebsiella</taxon>
        <taxon>Klebsiella pneumoniae complex</taxon>
    </lineage>
</organism>
<proteinExistence type="inferred from homology"/>
<dbReference type="PANTHER" id="PTHR11803">
    <property type="entry name" value="2-IMINOBUTANOATE/2-IMINOPROPANOATE DEAMINASE RIDA"/>
    <property type="match status" value="1"/>
</dbReference>
<evidence type="ECO:0000256" key="1">
    <source>
        <dbReference type="ARBA" id="ARBA00010552"/>
    </source>
</evidence>
<dbReference type="GO" id="GO:0005829">
    <property type="term" value="C:cytosol"/>
    <property type="evidence" value="ECO:0007669"/>
    <property type="project" value="TreeGrafter"/>
</dbReference>
<dbReference type="PANTHER" id="PTHR11803:SF58">
    <property type="entry name" value="PROTEIN HMF1-RELATED"/>
    <property type="match status" value="1"/>
</dbReference>
<gene>
    <name evidence="3" type="primary">yabJ_3</name>
    <name evidence="3" type="ORF">NCTC9177_07448</name>
</gene>
<evidence type="ECO:0000256" key="2">
    <source>
        <dbReference type="ARBA" id="ARBA00011233"/>
    </source>
</evidence>
<dbReference type="EMBL" id="UGKR01000004">
    <property type="protein sequence ID" value="STV77890.1"/>
    <property type="molecule type" value="Genomic_DNA"/>
</dbReference>
<dbReference type="GO" id="GO:0019239">
    <property type="term" value="F:deaminase activity"/>
    <property type="evidence" value="ECO:0007669"/>
    <property type="project" value="TreeGrafter"/>
</dbReference>
<dbReference type="FunFam" id="3.30.1330.40:FF:000001">
    <property type="entry name" value="L-PSP family endoribonuclease"/>
    <property type="match status" value="1"/>
</dbReference>
<evidence type="ECO:0000313" key="3">
    <source>
        <dbReference type="EMBL" id="STV77890.1"/>
    </source>
</evidence>
<comment type="subunit">
    <text evidence="2">Homotrimer.</text>
</comment>
<dbReference type="Pfam" id="PF01042">
    <property type="entry name" value="Ribonuc_L-PSP"/>
    <property type="match status" value="1"/>
</dbReference>
<dbReference type="EC" id="3.5.4.-" evidence="3"/>
<protein>
    <submittedName>
        <fullName evidence="3">Endoribonuclease L-PSP</fullName>
        <ecNumber evidence="3">3.5.4.-</ecNumber>
    </submittedName>
</protein>
<dbReference type="InterPro" id="IPR006175">
    <property type="entry name" value="YjgF/YER057c/UK114"/>
</dbReference>
<evidence type="ECO:0000313" key="4">
    <source>
        <dbReference type="Proteomes" id="UP000254545"/>
    </source>
</evidence>
<reference evidence="3 4" key="1">
    <citation type="submission" date="2018-06" db="EMBL/GenBank/DDBJ databases">
        <authorList>
            <consortium name="Pathogen Informatics"/>
            <person name="Doyle S."/>
        </authorList>
    </citation>
    <scope>NUCLEOTIDE SEQUENCE [LARGE SCALE GENOMIC DNA]</scope>
    <source>
        <strain evidence="3 4">NCTC9177</strain>
    </source>
</reference>
<comment type="caution">
    <text evidence="3">The sequence shown here is derived from an EMBL/GenBank/DDBJ whole genome shotgun (WGS) entry which is preliminary data.</text>
</comment>
<dbReference type="CDD" id="cd00448">
    <property type="entry name" value="YjgF_YER057c_UK114_family"/>
    <property type="match status" value="1"/>
</dbReference>
<sequence length="130" mass="13900">MTTEIVLNTSESFPPAGHYSASCTANGLVYVSGQLPVTFSGEKLADAPFSEQVRQVLENLDACLAGAGTSRARLVQVRVYVTSIAQWPEFNKVYAEWIGDFHPARAVAGVSELHYGSAVEVEAIALAPDL</sequence>
<keyword evidence="3" id="KW-0378">Hydrolase</keyword>
<comment type="similarity">
    <text evidence="1">Belongs to the RutC family.</text>
</comment>
<dbReference type="Gene3D" id="3.30.1330.40">
    <property type="entry name" value="RutC-like"/>
    <property type="match status" value="1"/>
</dbReference>